<proteinExistence type="predicted"/>
<gene>
    <name evidence="1" type="ORF">RHMOL_Rhmol08G0242300</name>
</gene>
<accession>A0ACC0MRS9</accession>
<keyword evidence="2" id="KW-1185">Reference proteome</keyword>
<dbReference type="EMBL" id="CM046395">
    <property type="protein sequence ID" value="KAI8543746.1"/>
    <property type="molecule type" value="Genomic_DNA"/>
</dbReference>
<organism evidence="1 2">
    <name type="scientific">Rhododendron molle</name>
    <name type="common">Chinese azalea</name>
    <name type="synonym">Azalea mollis</name>
    <dbReference type="NCBI Taxonomy" id="49168"/>
    <lineage>
        <taxon>Eukaryota</taxon>
        <taxon>Viridiplantae</taxon>
        <taxon>Streptophyta</taxon>
        <taxon>Embryophyta</taxon>
        <taxon>Tracheophyta</taxon>
        <taxon>Spermatophyta</taxon>
        <taxon>Magnoliopsida</taxon>
        <taxon>eudicotyledons</taxon>
        <taxon>Gunneridae</taxon>
        <taxon>Pentapetalae</taxon>
        <taxon>asterids</taxon>
        <taxon>Ericales</taxon>
        <taxon>Ericaceae</taxon>
        <taxon>Ericoideae</taxon>
        <taxon>Rhodoreae</taxon>
        <taxon>Rhododendron</taxon>
    </lineage>
</organism>
<protein>
    <submittedName>
        <fullName evidence="1">Uncharacterized protein</fullName>
    </submittedName>
</protein>
<comment type="caution">
    <text evidence="1">The sequence shown here is derived from an EMBL/GenBank/DDBJ whole genome shotgun (WGS) entry which is preliminary data.</text>
</comment>
<reference evidence="1" key="1">
    <citation type="submission" date="2022-02" db="EMBL/GenBank/DDBJ databases">
        <title>Plant Genome Project.</title>
        <authorList>
            <person name="Zhang R.-G."/>
        </authorList>
    </citation>
    <scope>NUCLEOTIDE SEQUENCE</scope>
    <source>
        <strain evidence="1">AT1</strain>
    </source>
</reference>
<sequence>MLWMLPGESRRRRREPAKGWSAVRETWTTVMWLWRDLKRARVLTWSMGMPSSWVEGRLGWVLREERERGEREWREVWRRWGFDGCIWRERKKGWVTDFIATDFGDRVINPLSLSPPAGEGRGWKGKQNSNTGTFW</sequence>
<evidence type="ECO:0000313" key="1">
    <source>
        <dbReference type="EMBL" id="KAI8543746.1"/>
    </source>
</evidence>
<evidence type="ECO:0000313" key="2">
    <source>
        <dbReference type="Proteomes" id="UP001062846"/>
    </source>
</evidence>
<dbReference type="Proteomes" id="UP001062846">
    <property type="component" value="Chromosome 8"/>
</dbReference>
<name>A0ACC0MRS9_RHOML</name>